<evidence type="ECO:0000313" key="1">
    <source>
        <dbReference type="EMBL" id="OBZ75670.1"/>
    </source>
</evidence>
<accession>A0A1C7MFN1</accession>
<proteinExistence type="predicted"/>
<dbReference type="EMBL" id="LUGG01000004">
    <property type="protein sequence ID" value="OBZ75670.1"/>
    <property type="molecule type" value="Genomic_DNA"/>
</dbReference>
<keyword evidence="2" id="KW-1185">Reference proteome</keyword>
<name>A0A1C7MFN1_GRIFR</name>
<comment type="caution">
    <text evidence="1">The sequence shown here is derived from an EMBL/GenBank/DDBJ whole genome shotgun (WGS) entry which is preliminary data.</text>
</comment>
<protein>
    <submittedName>
        <fullName evidence="1">Uncharacterized protein</fullName>
    </submittedName>
</protein>
<organism evidence="1 2">
    <name type="scientific">Grifola frondosa</name>
    <name type="common">Maitake</name>
    <name type="synonym">Polyporus frondosus</name>
    <dbReference type="NCBI Taxonomy" id="5627"/>
    <lineage>
        <taxon>Eukaryota</taxon>
        <taxon>Fungi</taxon>
        <taxon>Dikarya</taxon>
        <taxon>Basidiomycota</taxon>
        <taxon>Agaricomycotina</taxon>
        <taxon>Agaricomycetes</taxon>
        <taxon>Polyporales</taxon>
        <taxon>Grifolaceae</taxon>
        <taxon>Grifola</taxon>
    </lineage>
</organism>
<gene>
    <name evidence="1" type="ORF">A0H81_04802</name>
</gene>
<sequence>MQVWLELSRSPRCQVPTKAQGGRASKFARPTRTEYSRRRSWQIRLKLLGVTIVRSSLFGVFNRPVSHSLNSHLS</sequence>
<reference evidence="1 2" key="1">
    <citation type="submission" date="2016-03" db="EMBL/GenBank/DDBJ databases">
        <title>Whole genome sequencing of Grifola frondosa 9006-11.</title>
        <authorList>
            <person name="Min B."/>
            <person name="Park H."/>
            <person name="Kim J.-G."/>
            <person name="Cho H."/>
            <person name="Oh Y.-L."/>
            <person name="Kong W.-S."/>
            <person name="Choi I.-G."/>
        </authorList>
    </citation>
    <scope>NUCLEOTIDE SEQUENCE [LARGE SCALE GENOMIC DNA]</scope>
    <source>
        <strain evidence="1 2">9006-11</strain>
    </source>
</reference>
<dbReference type="Proteomes" id="UP000092993">
    <property type="component" value="Unassembled WGS sequence"/>
</dbReference>
<evidence type="ECO:0000313" key="2">
    <source>
        <dbReference type="Proteomes" id="UP000092993"/>
    </source>
</evidence>
<dbReference type="AlphaFoldDB" id="A0A1C7MFN1"/>